<keyword evidence="3" id="KW-1185">Reference proteome</keyword>
<name>A0A7Y9YCM8_9ACTN</name>
<dbReference type="AlphaFoldDB" id="A0A7Y9YCM8"/>
<comment type="caution">
    <text evidence="2">The sequence shown here is derived from an EMBL/GenBank/DDBJ whole genome shotgun (WGS) entry which is preliminary data.</text>
</comment>
<sequence length="530" mass="57500">MEPHPVTTGERSWHPDATRIAVLATVASVLAFVVVWQQGTVLGYKDSLSHLLIGRRVLVGQTTGLGQLGGVWLPLQHVLIMTLAWNDTLYLTGLAGSVFSMLCYVATCVGLHRVLHLATGSRAAGWAGAAVFGLAADVLYLQATPMGEPLMYAGMVWAVLAVGQWQREGRTSWLFIGAGLCALLVLVRYEAWVFSAAMWCVVLQTCVAQRRRFWRGDQSAQGLLLVFGFYMGAAVVAWLLWNQVIFGDWMGWLSGTYGSRDLTARLELEQVGSWRLSLLTYAWGAAHVVSWPFLATGLVGLVLMAARERFSSAFSVFAVTLVPSAFLVYGLWSGSQPMRVVEVDGDLYNLRMAVVLLVPAALFTGYLVAQLPPRAPGLRVLGAGLVVAIGSAGLAVAWHGGGDSVVTEVEAAEAWRAYEEQREVGVWVAEQTRGRVLVESIFNEWVVFPNQDRVVYEGSQDAWTSGLTAPAAAANDIDVVVMRTTPGDEDSVHDALYDTHRLSGFGVVLQTDNFLVLEKGAPGDAVRTRQ</sequence>
<dbReference type="Proteomes" id="UP000537326">
    <property type="component" value="Unassembled WGS sequence"/>
</dbReference>
<feature type="transmembrane region" description="Helical" evidence="1">
    <location>
        <begin position="281"/>
        <end position="306"/>
    </location>
</feature>
<keyword evidence="1" id="KW-1133">Transmembrane helix</keyword>
<evidence type="ECO:0000313" key="2">
    <source>
        <dbReference type="EMBL" id="NYI09736.1"/>
    </source>
</evidence>
<organism evidence="2 3">
    <name type="scientific">Nocardioides marinus</name>
    <dbReference type="NCBI Taxonomy" id="374514"/>
    <lineage>
        <taxon>Bacteria</taxon>
        <taxon>Bacillati</taxon>
        <taxon>Actinomycetota</taxon>
        <taxon>Actinomycetes</taxon>
        <taxon>Propionibacteriales</taxon>
        <taxon>Nocardioidaceae</taxon>
        <taxon>Nocardioides</taxon>
    </lineage>
</organism>
<evidence type="ECO:0000256" key="1">
    <source>
        <dbReference type="SAM" id="Phobius"/>
    </source>
</evidence>
<feature type="transmembrane region" description="Helical" evidence="1">
    <location>
        <begin position="381"/>
        <end position="400"/>
    </location>
</feature>
<feature type="transmembrane region" description="Helical" evidence="1">
    <location>
        <begin position="352"/>
        <end position="369"/>
    </location>
</feature>
<reference evidence="2 3" key="1">
    <citation type="submission" date="2020-07" db="EMBL/GenBank/DDBJ databases">
        <title>Sequencing the genomes of 1000 actinobacteria strains.</title>
        <authorList>
            <person name="Klenk H.-P."/>
        </authorList>
    </citation>
    <scope>NUCLEOTIDE SEQUENCE [LARGE SCALE GENOMIC DNA]</scope>
    <source>
        <strain evidence="2 3">DSM 18248</strain>
    </source>
</reference>
<feature type="transmembrane region" description="Helical" evidence="1">
    <location>
        <begin position="222"/>
        <end position="241"/>
    </location>
</feature>
<evidence type="ECO:0000313" key="3">
    <source>
        <dbReference type="Proteomes" id="UP000537326"/>
    </source>
</evidence>
<keyword evidence="1" id="KW-0812">Transmembrane</keyword>
<keyword evidence="1" id="KW-0472">Membrane</keyword>
<proteinExistence type="predicted"/>
<protein>
    <recommendedName>
        <fullName evidence="4">Glycosyltransferase RgtA/B/C/D-like domain-containing protein</fullName>
    </recommendedName>
</protein>
<feature type="transmembrane region" description="Helical" evidence="1">
    <location>
        <begin position="91"/>
        <end position="111"/>
    </location>
</feature>
<feature type="transmembrane region" description="Helical" evidence="1">
    <location>
        <begin position="123"/>
        <end position="143"/>
    </location>
</feature>
<feature type="transmembrane region" description="Helical" evidence="1">
    <location>
        <begin position="313"/>
        <end position="332"/>
    </location>
</feature>
<gene>
    <name evidence="2" type="ORF">BKA05_001251</name>
</gene>
<feature type="transmembrane region" description="Helical" evidence="1">
    <location>
        <begin position="20"/>
        <end position="44"/>
    </location>
</feature>
<dbReference type="RefSeq" id="WP_179530668.1">
    <property type="nucleotide sequence ID" value="NZ_BAAAPP010000012.1"/>
</dbReference>
<dbReference type="EMBL" id="JACBZI010000001">
    <property type="protein sequence ID" value="NYI09736.1"/>
    <property type="molecule type" value="Genomic_DNA"/>
</dbReference>
<accession>A0A7Y9YCM8</accession>
<evidence type="ECO:0008006" key="4">
    <source>
        <dbReference type="Google" id="ProtNLM"/>
    </source>
</evidence>